<dbReference type="GO" id="GO:0019005">
    <property type="term" value="C:SCF ubiquitin ligase complex"/>
    <property type="evidence" value="ECO:0007669"/>
    <property type="project" value="TreeGrafter"/>
</dbReference>
<proteinExistence type="predicted"/>
<dbReference type="InterPro" id="IPR032675">
    <property type="entry name" value="LRR_dom_sf"/>
</dbReference>
<dbReference type="EMBL" id="JARYMX010000007">
    <property type="protein sequence ID" value="KAJ9541177.1"/>
    <property type="molecule type" value="Genomic_DNA"/>
</dbReference>
<gene>
    <name evidence="1" type="ORF">OSB04_027683</name>
</gene>
<dbReference type="AlphaFoldDB" id="A0AA38VWY0"/>
<name>A0AA38VWY0_9ASTR</name>
<protein>
    <submittedName>
        <fullName evidence="1">Uncharacterized protein</fullName>
    </submittedName>
</protein>
<sequence length="282" mass="31950">MNNTVLETLNFYMTDLSQTSFQDLEMIAKGCKSLLSVKIGDCEILDLVGFFRSAVSLEEFGGGCFNDQAERYASVEYPPKLCRLGLNYMSTKEMPIVFPFASRLKKLDLLYALLDTEDHCLLLQRCPNLEVLETRNVIGDRGMEVLARCCKKMKRLRIERGADEQEMEDEEGIVSQRGLTALAQGCLELEYIAVYVSDITNAALESMGMNLKNLCDFRMVLLDREEVITDLPLDNGIRSLLSGCRKLRRFALYLRPGGLTDVGLAYIGQYSQNIRWMLLGSW</sequence>
<organism evidence="1 2">
    <name type="scientific">Centaurea solstitialis</name>
    <name type="common">yellow star-thistle</name>
    <dbReference type="NCBI Taxonomy" id="347529"/>
    <lineage>
        <taxon>Eukaryota</taxon>
        <taxon>Viridiplantae</taxon>
        <taxon>Streptophyta</taxon>
        <taxon>Embryophyta</taxon>
        <taxon>Tracheophyta</taxon>
        <taxon>Spermatophyta</taxon>
        <taxon>Magnoliopsida</taxon>
        <taxon>eudicotyledons</taxon>
        <taxon>Gunneridae</taxon>
        <taxon>Pentapetalae</taxon>
        <taxon>asterids</taxon>
        <taxon>campanulids</taxon>
        <taxon>Asterales</taxon>
        <taxon>Asteraceae</taxon>
        <taxon>Carduoideae</taxon>
        <taxon>Cardueae</taxon>
        <taxon>Centaureinae</taxon>
        <taxon>Centaurea</taxon>
    </lineage>
</organism>
<dbReference type="Gene3D" id="3.80.10.10">
    <property type="entry name" value="Ribonuclease Inhibitor"/>
    <property type="match status" value="1"/>
</dbReference>
<dbReference type="SUPFAM" id="SSF52047">
    <property type="entry name" value="RNI-like"/>
    <property type="match status" value="1"/>
</dbReference>
<evidence type="ECO:0000313" key="2">
    <source>
        <dbReference type="Proteomes" id="UP001172457"/>
    </source>
</evidence>
<dbReference type="Proteomes" id="UP001172457">
    <property type="component" value="Chromosome 7"/>
</dbReference>
<dbReference type="PANTHER" id="PTHR16134:SF43">
    <property type="entry name" value="CORONATINE-INSENSITIVE PROTEIN 1"/>
    <property type="match status" value="1"/>
</dbReference>
<comment type="caution">
    <text evidence="1">The sequence shown here is derived from an EMBL/GenBank/DDBJ whole genome shotgun (WGS) entry which is preliminary data.</text>
</comment>
<accession>A0AA38VWY0</accession>
<keyword evidence="2" id="KW-1185">Reference proteome</keyword>
<dbReference type="PANTHER" id="PTHR16134">
    <property type="entry name" value="F-BOX/TPR REPEAT PROTEIN POF3"/>
    <property type="match status" value="1"/>
</dbReference>
<evidence type="ECO:0000313" key="1">
    <source>
        <dbReference type="EMBL" id="KAJ9541177.1"/>
    </source>
</evidence>
<dbReference type="GO" id="GO:0031146">
    <property type="term" value="P:SCF-dependent proteasomal ubiquitin-dependent protein catabolic process"/>
    <property type="evidence" value="ECO:0007669"/>
    <property type="project" value="TreeGrafter"/>
</dbReference>
<reference evidence="1" key="1">
    <citation type="submission" date="2023-03" db="EMBL/GenBank/DDBJ databases">
        <title>Chromosome-scale reference genome and RAD-based genetic map of yellow starthistle (Centaurea solstitialis) reveal putative structural variation and QTLs associated with invader traits.</title>
        <authorList>
            <person name="Reatini B."/>
            <person name="Cang F.A."/>
            <person name="Jiang Q."/>
            <person name="Mckibben M.T.W."/>
            <person name="Barker M.S."/>
            <person name="Rieseberg L.H."/>
            <person name="Dlugosch K.M."/>
        </authorList>
    </citation>
    <scope>NUCLEOTIDE SEQUENCE</scope>
    <source>
        <strain evidence="1">CAN-66</strain>
        <tissue evidence="1">Leaf</tissue>
    </source>
</reference>